<dbReference type="CDD" id="cd14162">
    <property type="entry name" value="STKc_TSSK4-like"/>
    <property type="match status" value="1"/>
</dbReference>
<dbReference type="GO" id="GO:0030154">
    <property type="term" value="P:cell differentiation"/>
    <property type="evidence" value="ECO:0007669"/>
    <property type="project" value="UniProtKB-KW"/>
</dbReference>
<keyword evidence="10 14" id="KW-0067">ATP-binding</keyword>
<dbReference type="SMART" id="SM00220">
    <property type="entry name" value="S_TKc"/>
    <property type="match status" value="1"/>
</dbReference>
<comment type="caution">
    <text evidence="18">The sequence shown here is derived from an EMBL/GenBank/DDBJ whole genome shotgun (WGS) entry which is preliminary data.</text>
</comment>
<sequence>MAETAAIDVPSTSGNNTVSDEKNNEQVERKQTVLETHGYAIGKTIGNGSYATVKIAESHRHKCQVAIKIISKFQAPSDYLMKFLPREIEVIKGLKHPNLIRFLQAIETTHRVYIIMEFAQNGNLLDTIRRDLYIDERRSRKWFKQLVDAVDYCHTRGIVHRDIKCENLLMDKSLNIKLSDFGFARGQVTKTDGTIVLSETFCGSYAYASPEILRGIPYQPQMSDIWSLGVVLYAMVYGRLPFDDKNYGQLLKQVQNHVKFPKDPKVSYACRSLIRRILVPQQSRIKMDTIKSDDWLLSDAPVVDEKSTHDRILDILPTETIAQKPQENNHEILMDRMVLIDKQLHRKK</sequence>
<dbReference type="GO" id="GO:0005524">
    <property type="term" value="F:ATP binding"/>
    <property type="evidence" value="ECO:0007669"/>
    <property type="project" value="UniProtKB-UniRule"/>
</dbReference>
<evidence type="ECO:0000256" key="13">
    <source>
        <dbReference type="ARBA" id="ARBA00022871"/>
    </source>
</evidence>
<keyword evidence="8" id="KW-0418">Kinase</keyword>
<keyword evidence="12" id="KW-0832">Ubl conjugation</keyword>
<evidence type="ECO:0000259" key="17">
    <source>
        <dbReference type="PROSITE" id="PS50011"/>
    </source>
</evidence>
<evidence type="ECO:0000256" key="4">
    <source>
        <dbReference type="ARBA" id="ARBA00022553"/>
    </source>
</evidence>
<dbReference type="InterPro" id="IPR047908">
    <property type="entry name" value="TSSK4_cat"/>
</dbReference>
<keyword evidence="9" id="KW-0221">Differentiation</keyword>
<protein>
    <recommendedName>
        <fullName evidence="17">Protein kinase domain-containing protein</fullName>
    </recommendedName>
</protein>
<keyword evidence="6" id="KW-0479">Metal-binding</keyword>
<dbReference type="GO" id="GO:0050321">
    <property type="term" value="F:tau-protein kinase activity"/>
    <property type="evidence" value="ECO:0007669"/>
    <property type="project" value="TreeGrafter"/>
</dbReference>
<accession>A0AAV7I535</accession>
<dbReference type="FunFam" id="1.10.510.10:FF:000658">
    <property type="entry name" value="Protein CBG12184"/>
    <property type="match status" value="1"/>
</dbReference>
<keyword evidence="2" id="KW-0217">Developmental protein</keyword>
<name>A0AAV7I535_COTGL</name>
<dbReference type="PROSITE" id="PS00107">
    <property type="entry name" value="PROTEIN_KINASE_ATP"/>
    <property type="match status" value="1"/>
</dbReference>
<dbReference type="GO" id="GO:0000226">
    <property type="term" value="P:microtubule cytoskeleton organization"/>
    <property type="evidence" value="ECO:0007669"/>
    <property type="project" value="TreeGrafter"/>
</dbReference>
<evidence type="ECO:0000256" key="14">
    <source>
        <dbReference type="PROSITE-ProRule" id="PRU10141"/>
    </source>
</evidence>
<dbReference type="InterPro" id="IPR000719">
    <property type="entry name" value="Prot_kinase_dom"/>
</dbReference>
<dbReference type="GO" id="GO:0000287">
    <property type="term" value="F:magnesium ion binding"/>
    <property type="evidence" value="ECO:0007669"/>
    <property type="project" value="UniProtKB-ARBA"/>
</dbReference>
<keyword evidence="3 15" id="KW-0723">Serine/threonine-protein kinase</keyword>
<dbReference type="SUPFAM" id="SSF56112">
    <property type="entry name" value="Protein kinase-like (PK-like)"/>
    <property type="match status" value="1"/>
</dbReference>
<evidence type="ECO:0000256" key="5">
    <source>
        <dbReference type="ARBA" id="ARBA00022679"/>
    </source>
</evidence>
<dbReference type="GO" id="GO:0035556">
    <property type="term" value="P:intracellular signal transduction"/>
    <property type="evidence" value="ECO:0007669"/>
    <property type="project" value="TreeGrafter"/>
</dbReference>
<evidence type="ECO:0000256" key="16">
    <source>
        <dbReference type="SAM" id="MobiDB-lite"/>
    </source>
</evidence>
<evidence type="ECO:0000256" key="2">
    <source>
        <dbReference type="ARBA" id="ARBA00022473"/>
    </source>
</evidence>
<evidence type="ECO:0000256" key="15">
    <source>
        <dbReference type="RuleBase" id="RU000304"/>
    </source>
</evidence>
<gene>
    <name evidence="18" type="ORF">KQX54_020404</name>
</gene>
<keyword evidence="19" id="KW-1185">Reference proteome</keyword>
<keyword evidence="5" id="KW-0808">Transferase</keyword>
<evidence type="ECO:0000256" key="1">
    <source>
        <dbReference type="ARBA" id="ARBA00001946"/>
    </source>
</evidence>
<dbReference type="PANTHER" id="PTHR24346">
    <property type="entry name" value="MAP/MICROTUBULE AFFINITY-REGULATING KINASE"/>
    <property type="match status" value="1"/>
</dbReference>
<keyword evidence="4" id="KW-0597">Phosphoprotein</keyword>
<keyword evidence="13" id="KW-0744">Spermatogenesis</keyword>
<dbReference type="InterPro" id="IPR017441">
    <property type="entry name" value="Protein_kinase_ATP_BS"/>
</dbReference>
<organism evidence="18 19">
    <name type="scientific">Cotesia glomerata</name>
    <name type="common">Lepidopteran parasitic wasp</name>
    <name type="synonym">Apanteles glomeratus</name>
    <dbReference type="NCBI Taxonomy" id="32391"/>
    <lineage>
        <taxon>Eukaryota</taxon>
        <taxon>Metazoa</taxon>
        <taxon>Ecdysozoa</taxon>
        <taxon>Arthropoda</taxon>
        <taxon>Hexapoda</taxon>
        <taxon>Insecta</taxon>
        <taxon>Pterygota</taxon>
        <taxon>Neoptera</taxon>
        <taxon>Endopterygota</taxon>
        <taxon>Hymenoptera</taxon>
        <taxon>Apocrita</taxon>
        <taxon>Ichneumonoidea</taxon>
        <taxon>Braconidae</taxon>
        <taxon>Microgastrinae</taxon>
        <taxon>Cotesia</taxon>
    </lineage>
</organism>
<feature type="binding site" evidence="14">
    <location>
        <position position="68"/>
    </location>
    <ligand>
        <name>ATP</name>
        <dbReference type="ChEBI" id="CHEBI:30616"/>
    </ligand>
</feature>
<evidence type="ECO:0000256" key="7">
    <source>
        <dbReference type="ARBA" id="ARBA00022741"/>
    </source>
</evidence>
<dbReference type="PANTHER" id="PTHR24346:SF102">
    <property type="entry name" value="TESTIS-SPECIFIC SERINE_THREONINE-PROTEIN KINASE 1"/>
    <property type="match status" value="1"/>
</dbReference>
<evidence type="ECO:0000256" key="11">
    <source>
        <dbReference type="ARBA" id="ARBA00022842"/>
    </source>
</evidence>
<feature type="domain" description="Protein kinase" evidence="17">
    <location>
        <begin position="39"/>
        <end position="296"/>
    </location>
</feature>
<comment type="cofactor">
    <cofactor evidence="1">
        <name>Mg(2+)</name>
        <dbReference type="ChEBI" id="CHEBI:18420"/>
    </cofactor>
</comment>
<dbReference type="EMBL" id="JAHXZJ010002609">
    <property type="protein sequence ID" value="KAH0540894.1"/>
    <property type="molecule type" value="Genomic_DNA"/>
</dbReference>
<dbReference type="Proteomes" id="UP000826195">
    <property type="component" value="Unassembled WGS sequence"/>
</dbReference>
<dbReference type="PROSITE" id="PS00108">
    <property type="entry name" value="PROTEIN_KINASE_ST"/>
    <property type="match status" value="1"/>
</dbReference>
<proteinExistence type="inferred from homology"/>
<dbReference type="GO" id="GO:0005737">
    <property type="term" value="C:cytoplasm"/>
    <property type="evidence" value="ECO:0007669"/>
    <property type="project" value="TreeGrafter"/>
</dbReference>
<dbReference type="PROSITE" id="PS50011">
    <property type="entry name" value="PROTEIN_KINASE_DOM"/>
    <property type="match status" value="1"/>
</dbReference>
<reference evidence="18 19" key="1">
    <citation type="journal article" date="2021" name="J. Hered.">
        <title>A chromosome-level genome assembly of the parasitoid wasp, Cotesia glomerata (Hymenoptera: Braconidae).</title>
        <authorList>
            <person name="Pinto B.J."/>
            <person name="Weis J.J."/>
            <person name="Gamble T."/>
            <person name="Ode P.J."/>
            <person name="Paul R."/>
            <person name="Zaspel J.M."/>
        </authorList>
    </citation>
    <scope>NUCLEOTIDE SEQUENCE [LARGE SCALE GENOMIC DNA]</scope>
    <source>
        <strain evidence="18">CgM1</strain>
    </source>
</reference>
<evidence type="ECO:0000256" key="10">
    <source>
        <dbReference type="ARBA" id="ARBA00022840"/>
    </source>
</evidence>
<keyword evidence="11" id="KW-0460">Magnesium</keyword>
<dbReference type="InterPro" id="IPR011009">
    <property type="entry name" value="Kinase-like_dom_sf"/>
</dbReference>
<evidence type="ECO:0000256" key="8">
    <source>
        <dbReference type="ARBA" id="ARBA00022777"/>
    </source>
</evidence>
<dbReference type="FunFam" id="3.30.200.20:FF:000042">
    <property type="entry name" value="Aurora kinase A"/>
    <property type="match status" value="1"/>
</dbReference>
<dbReference type="InterPro" id="IPR008271">
    <property type="entry name" value="Ser/Thr_kinase_AS"/>
</dbReference>
<evidence type="ECO:0000313" key="19">
    <source>
        <dbReference type="Proteomes" id="UP000826195"/>
    </source>
</evidence>
<evidence type="ECO:0000256" key="6">
    <source>
        <dbReference type="ARBA" id="ARBA00022723"/>
    </source>
</evidence>
<keyword evidence="7 14" id="KW-0547">Nucleotide-binding</keyword>
<evidence type="ECO:0000256" key="3">
    <source>
        <dbReference type="ARBA" id="ARBA00022527"/>
    </source>
</evidence>
<dbReference type="GO" id="GO:0007283">
    <property type="term" value="P:spermatogenesis"/>
    <property type="evidence" value="ECO:0007669"/>
    <property type="project" value="UniProtKB-KW"/>
</dbReference>
<comment type="similarity">
    <text evidence="15">Belongs to the protein kinase superfamily.</text>
</comment>
<evidence type="ECO:0000313" key="18">
    <source>
        <dbReference type="EMBL" id="KAH0540894.1"/>
    </source>
</evidence>
<dbReference type="Pfam" id="PF00069">
    <property type="entry name" value="Pkinase"/>
    <property type="match status" value="1"/>
</dbReference>
<evidence type="ECO:0000256" key="9">
    <source>
        <dbReference type="ARBA" id="ARBA00022782"/>
    </source>
</evidence>
<dbReference type="AlphaFoldDB" id="A0AAV7I535"/>
<evidence type="ECO:0000256" key="12">
    <source>
        <dbReference type="ARBA" id="ARBA00022843"/>
    </source>
</evidence>
<feature type="region of interest" description="Disordered" evidence="16">
    <location>
        <begin position="1"/>
        <end position="27"/>
    </location>
</feature>
<dbReference type="Gene3D" id="1.10.510.10">
    <property type="entry name" value="Transferase(Phosphotransferase) domain 1"/>
    <property type="match status" value="1"/>
</dbReference>